<dbReference type="HOGENOM" id="CLU_184585_0_0_7"/>
<keyword evidence="2" id="KW-1185">Reference proteome</keyword>
<sequence length="76" mass="8598">MWYFFSPVGTFIIAIEPAGTFSLWIDTYRLGVFNAPEEAVDAVRKHKTGHAPWDELRDLAAPETLDEWMVMPGTAL</sequence>
<name>Q3A5Y1_SYNC1</name>
<dbReference type="EMBL" id="CP000142">
    <property type="protein sequence ID" value="ABA88226.1"/>
    <property type="molecule type" value="Genomic_DNA"/>
</dbReference>
<reference evidence="2" key="1">
    <citation type="submission" date="2005-10" db="EMBL/GenBank/DDBJ databases">
        <title>Complete sequence of Pelobacter carbinolicus DSM 2380.</title>
        <authorList>
            <person name="Copeland A."/>
            <person name="Lucas S."/>
            <person name="Lapidus A."/>
            <person name="Barry K."/>
            <person name="Detter J.C."/>
            <person name="Glavina T."/>
            <person name="Hammon N."/>
            <person name="Israni S."/>
            <person name="Pitluck S."/>
            <person name="Chertkov O."/>
            <person name="Schmutz J."/>
            <person name="Larimer F."/>
            <person name="Land M."/>
            <person name="Kyrpides N."/>
            <person name="Ivanova N."/>
            <person name="Richardson P."/>
        </authorList>
    </citation>
    <scope>NUCLEOTIDE SEQUENCE [LARGE SCALE GENOMIC DNA]</scope>
    <source>
        <strain evidence="2">DSM 2380 / NBRC 103641 / GraBd1</strain>
    </source>
</reference>
<dbReference type="AlphaFoldDB" id="Q3A5Y1"/>
<dbReference type="Proteomes" id="UP000002534">
    <property type="component" value="Chromosome"/>
</dbReference>
<gene>
    <name evidence="1" type="ordered locus">Pcar_0973</name>
</gene>
<dbReference type="KEGG" id="pca:Pcar_0973"/>
<evidence type="ECO:0000313" key="1">
    <source>
        <dbReference type="EMBL" id="ABA88226.1"/>
    </source>
</evidence>
<dbReference type="OrthoDB" id="7065648at2"/>
<proteinExistence type="predicted"/>
<organism evidence="1 2">
    <name type="scientific">Syntrophotalea carbinolica (strain DSM 2380 / NBRC 103641 / GraBd1)</name>
    <name type="common">Pelobacter carbinolicus</name>
    <dbReference type="NCBI Taxonomy" id="338963"/>
    <lineage>
        <taxon>Bacteria</taxon>
        <taxon>Pseudomonadati</taxon>
        <taxon>Thermodesulfobacteriota</taxon>
        <taxon>Desulfuromonadia</taxon>
        <taxon>Desulfuromonadales</taxon>
        <taxon>Syntrophotaleaceae</taxon>
        <taxon>Syntrophotalea</taxon>
    </lineage>
</organism>
<dbReference type="RefSeq" id="WP_011340691.1">
    <property type="nucleotide sequence ID" value="NC_007498.2"/>
</dbReference>
<reference evidence="1 2" key="2">
    <citation type="journal article" date="2012" name="BMC Genomics">
        <title>The genome of Pelobacter carbinolicus reveals surprising metabolic capabilities and physiological features.</title>
        <authorList>
            <person name="Aklujkar M."/>
            <person name="Haveman S.A."/>
            <person name="Didonato R.Jr."/>
            <person name="Chertkov O."/>
            <person name="Han C.S."/>
            <person name="Land M.L."/>
            <person name="Brown P."/>
            <person name="Lovley D.R."/>
        </authorList>
    </citation>
    <scope>NUCLEOTIDE SEQUENCE [LARGE SCALE GENOMIC DNA]</scope>
    <source>
        <strain evidence="2">DSM 2380 / NBRC 103641 / GraBd1</strain>
    </source>
</reference>
<protein>
    <submittedName>
        <fullName evidence="1">Uncharacterized protein</fullName>
    </submittedName>
</protein>
<accession>Q3A5Y1</accession>
<evidence type="ECO:0000313" key="2">
    <source>
        <dbReference type="Proteomes" id="UP000002534"/>
    </source>
</evidence>